<dbReference type="InterPro" id="IPR002542">
    <property type="entry name" value="T20D4.11-like_dom"/>
</dbReference>
<dbReference type="Proteomes" id="UP000494206">
    <property type="component" value="Unassembled WGS sequence"/>
</dbReference>
<proteinExistence type="predicted"/>
<name>A0A8S1EXS3_9PELO</name>
<comment type="caution">
    <text evidence="3">The sequence shown here is derived from an EMBL/GenBank/DDBJ whole genome shotgun (WGS) entry which is preliminary data.</text>
</comment>
<protein>
    <recommendedName>
        <fullName evidence="2">T20D4.11-like domain-containing protein</fullName>
    </recommendedName>
</protein>
<evidence type="ECO:0000256" key="1">
    <source>
        <dbReference type="SAM" id="SignalP"/>
    </source>
</evidence>
<feature type="domain" description="T20D4.11-like" evidence="2">
    <location>
        <begin position="34"/>
        <end position="186"/>
    </location>
</feature>
<gene>
    <name evidence="3" type="ORF">CBOVIS_LOCUS7141</name>
</gene>
<evidence type="ECO:0000259" key="2">
    <source>
        <dbReference type="Pfam" id="PF01579"/>
    </source>
</evidence>
<dbReference type="EMBL" id="CADEPM010000004">
    <property type="protein sequence ID" value="CAB3404877.1"/>
    <property type="molecule type" value="Genomic_DNA"/>
</dbReference>
<evidence type="ECO:0000313" key="3">
    <source>
        <dbReference type="EMBL" id="CAB3404877.1"/>
    </source>
</evidence>
<keyword evidence="4" id="KW-1185">Reference proteome</keyword>
<dbReference type="AlphaFoldDB" id="A0A8S1EXS3"/>
<evidence type="ECO:0000313" key="4">
    <source>
        <dbReference type="Proteomes" id="UP000494206"/>
    </source>
</evidence>
<accession>A0A8S1EXS3</accession>
<keyword evidence="1" id="KW-0732">Signal</keyword>
<organism evidence="3 4">
    <name type="scientific">Caenorhabditis bovis</name>
    <dbReference type="NCBI Taxonomy" id="2654633"/>
    <lineage>
        <taxon>Eukaryota</taxon>
        <taxon>Metazoa</taxon>
        <taxon>Ecdysozoa</taxon>
        <taxon>Nematoda</taxon>
        <taxon>Chromadorea</taxon>
        <taxon>Rhabditida</taxon>
        <taxon>Rhabditina</taxon>
        <taxon>Rhabditomorpha</taxon>
        <taxon>Rhabditoidea</taxon>
        <taxon>Rhabditidae</taxon>
        <taxon>Peloderinae</taxon>
        <taxon>Caenorhabditis</taxon>
    </lineage>
</organism>
<feature type="signal peptide" evidence="1">
    <location>
        <begin position="1"/>
        <end position="18"/>
    </location>
</feature>
<feature type="chain" id="PRO_5035742895" description="T20D4.11-like domain-containing protein" evidence="1">
    <location>
        <begin position="19"/>
        <end position="194"/>
    </location>
</feature>
<sequence length="194" mass="22414">MLIVVVVLLISAISSNFAEIASFHEEFDGQLDRCTPKQFQFVIACIERTFVYLRELKTLSASNKSAVLIYERTHELMNEDCQQIAKCFEQVKCADMKPLAENFEKACNKPTKLPLVPCLAKLHPILKNETACDGYFQKRKISREEKCAHFEEHRECVVDYYKKQCGELLVDEEINKERSEILDFVNCNSTDSIF</sequence>
<dbReference type="Pfam" id="PF01579">
    <property type="entry name" value="DUF19"/>
    <property type="match status" value="1"/>
</dbReference>
<reference evidence="3 4" key="1">
    <citation type="submission" date="2020-04" db="EMBL/GenBank/DDBJ databases">
        <authorList>
            <person name="Laetsch R D."/>
            <person name="Stevens L."/>
            <person name="Kumar S."/>
            <person name="Blaxter L. M."/>
        </authorList>
    </citation>
    <scope>NUCLEOTIDE SEQUENCE [LARGE SCALE GENOMIC DNA]</scope>
</reference>